<evidence type="ECO:0000313" key="3">
    <source>
        <dbReference type="Proteomes" id="UP000593892"/>
    </source>
</evidence>
<feature type="chain" id="PRO_5032331123" evidence="1">
    <location>
        <begin position="23"/>
        <end position="155"/>
    </location>
</feature>
<evidence type="ECO:0000256" key="1">
    <source>
        <dbReference type="SAM" id="SignalP"/>
    </source>
</evidence>
<feature type="signal peptide" evidence="1">
    <location>
        <begin position="1"/>
        <end position="22"/>
    </location>
</feature>
<dbReference type="EMBL" id="CP063849">
    <property type="protein sequence ID" value="QOY86743.1"/>
    <property type="molecule type" value="Genomic_DNA"/>
</dbReference>
<dbReference type="PROSITE" id="PS51257">
    <property type="entry name" value="PROKAR_LIPOPROTEIN"/>
    <property type="match status" value="1"/>
</dbReference>
<organism evidence="2 3">
    <name type="scientific">Paludibaculum fermentans</name>
    <dbReference type="NCBI Taxonomy" id="1473598"/>
    <lineage>
        <taxon>Bacteria</taxon>
        <taxon>Pseudomonadati</taxon>
        <taxon>Acidobacteriota</taxon>
        <taxon>Terriglobia</taxon>
        <taxon>Bryobacterales</taxon>
        <taxon>Bryobacteraceae</taxon>
        <taxon>Paludibaculum</taxon>
    </lineage>
</organism>
<proteinExistence type="predicted"/>
<sequence length="155" mass="17441">MRLRIRLYLVLMLTFACGFAIARDNGAPAEYLGGTLAALETGQDGRLSATDPISFVFNSKRSVVRVPYERINLLEYGQKVDRRLWEAIVISPLLVLSKKRSHYLTIGYEAEDGKQQAMLFRVEKNAVRAMLVSLEARTGRKVTFMDEEARKAGKG</sequence>
<name>A0A7S7NN86_PALFE</name>
<keyword evidence="1" id="KW-0732">Signal</keyword>
<protein>
    <submittedName>
        <fullName evidence="2">Uncharacterized protein</fullName>
    </submittedName>
</protein>
<evidence type="ECO:0000313" key="2">
    <source>
        <dbReference type="EMBL" id="QOY86743.1"/>
    </source>
</evidence>
<gene>
    <name evidence="2" type="ORF">IRI77_28750</name>
</gene>
<dbReference type="AlphaFoldDB" id="A0A7S7NN86"/>
<dbReference type="RefSeq" id="WP_194448412.1">
    <property type="nucleotide sequence ID" value="NZ_CP063849.1"/>
</dbReference>
<accession>A0A7S7NN86</accession>
<keyword evidence="3" id="KW-1185">Reference proteome</keyword>
<dbReference type="KEGG" id="pfer:IRI77_28750"/>
<reference evidence="2 3" key="1">
    <citation type="submission" date="2020-10" db="EMBL/GenBank/DDBJ databases">
        <title>Complete genome sequence of Paludibaculum fermentans P105T, a facultatively anaerobic acidobacterium capable of dissimilatory Fe(III) reduction.</title>
        <authorList>
            <person name="Dedysh S.N."/>
            <person name="Beletsky A.V."/>
            <person name="Kulichevskaya I.S."/>
            <person name="Mardanov A.V."/>
            <person name="Ravin N.V."/>
        </authorList>
    </citation>
    <scope>NUCLEOTIDE SEQUENCE [LARGE SCALE GENOMIC DNA]</scope>
    <source>
        <strain evidence="2 3">P105</strain>
    </source>
</reference>
<dbReference type="Proteomes" id="UP000593892">
    <property type="component" value="Chromosome"/>
</dbReference>